<dbReference type="PATRIC" id="fig|94132.3.peg.1325"/>
<reference evidence="3 4" key="1">
    <citation type="journal article" date="2014" name="Int. J. Syst. Evol. Microbiol.">
        <title>Ramlibacter solisilvae sp. nov., isolated from forest soil, and emended description of the genus Ramlibacter.</title>
        <authorList>
            <person name="Lee H.J."/>
            <person name="Lee S.H."/>
            <person name="Lee S.S."/>
            <person name="Lee J.S."/>
            <person name="Kim Y."/>
            <person name="Kim S.C."/>
            <person name="Jeon C.O."/>
        </authorList>
    </citation>
    <scope>NUCLEOTIDE SEQUENCE [LARGE SCALE GENOMIC DNA]</scope>
    <source>
        <strain evidence="3 4">5-10</strain>
    </source>
</reference>
<feature type="region of interest" description="Disordered" evidence="1">
    <location>
        <begin position="1"/>
        <end position="21"/>
    </location>
</feature>
<dbReference type="RefSeq" id="WP_061497346.1">
    <property type="nucleotide sequence ID" value="NZ_CP010951.1"/>
</dbReference>
<feature type="domain" description="Amidohydrolase-related" evidence="2">
    <location>
        <begin position="205"/>
        <end position="408"/>
    </location>
</feature>
<dbReference type="Pfam" id="PF04909">
    <property type="entry name" value="Amidohydro_2"/>
    <property type="match status" value="1"/>
</dbReference>
<keyword evidence="4" id="KW-1185">Reference proteome</keyword>
<name>A0A127JX41_9BURK</name>
<dbReference type="OrthoDB" id="7325417at2"/>
<dbReference type="Gene3D" id="3.20.20.140">
    <property type="entry name" value="Metal-dependent hydrolases"/>
    <property type="match status" value="1"/>
</dbReference>
<evidence type="ECO:0000259" key="2">
    <source>
        <dbReference type="Pfam" id="PF04909"/>
    </source>
</evidence>
<dbReference type="InterPro" id="IPR006680">
    <property type="entry name" value="Amidohydro-rel"/>
</dbReference>
<dbReference type="PANTHER" id="PTHR42889">
    <property type="entry name" value="BLR3681 PROTEIN"/>
    <property type="match status" value="1"/>
</dbReference>
<dbReference type="GO" id="GO:0016787">
    <property type="term" value="F:hydrolase activity"/>
    <property type="evidence" value="ECO:0007669"/>
    <property type="project" value="UniProtKB-KW"/>
</dbReference>
<evidence type="ECO:0000313" key="4">
    <source>
        <dbReference type="Proteomes" id="UP000070433"/>
    </source>
</evidence>
<proteinExistence type="predicted"/>
<accession>A0A127JX41</accession>
<dbReference type="AlphaFoldDB" id="A0A127JX41"/>
<gene>
    <name evidence="3" type="ORF">UC35_06525</name>
</gene>
<sequence>MRHDSDGRRLPIKLDSTSNGEVAPMPLERVHLHANALAHQAADANAKRLGLSRRRLLVSAAGAAGTLLAFNEAYAAAGRTGGFYEIERTAALDVEQAAQRLGSREFIFDVQGHFVGKNWQGRHGLGGVDQFVKDVFLDSDTDMMVLSFIPSRRENEYLPIAEAAAVQEIVSRLPRGRRLLIHGRVNPNQPGDMEDIDALASRWKVSALKCYTQWGPDGRGFYLTDDIGVRMIEKARSVGIRNICVHKGLPFGRQSYEHSTCADIGRVAKMFPDVNFLVYHAGYVQTAKEGPYDPTRSDGVDRLIRSVEEAGLGKGSNVYGELGSTWRMLMRDPDQAAHVVGKLVKQLGEGNVLWGSDSIWYGSPQDQIQAFRTFQISSEYQEKFGYAAMTPRLRARIFGLNGAQVYGLDVEEVTRRAAADEIGRARAAYEPDPHFLTFGPKTRAQFLRLRAAHGNQPG</sequence>
<evidence type="ECO:0000313" key="3">
    <source>
        <dbReference type="EMBL" id="AMO22602.1"/>
    </source>
</evidence>
<organism evidence="3 4">
    <name type="scientific">Ramlibacter tataouinensis</name>
    <dbReference type="NCBI Taxonomy" id="94132"/>
    <lineage>
        <taxon>Bacteria</taxon>
        <taxon>Pseudomonadati</taxon>
        <taxon>Pseudomonadota</taxon>
        <taxon>Betaproteobacteria</taxon>
        <taxon>Burkholderiales</taxon>
        <taxon>Comamonadaceae</taxon>
        <taxon>Ramlibacter</taxon>
    </lineage>
</organism>
<keyword evidence="3" id="KW-0378">Hydrolase</keyword>
<dbReference type="EMBL" id="CP010951">
    <property type="protein sequence ID" value="AMO22602.1"/>
    <property type="molecule type" value="Genomic_DNA"/>
</dbReference>
<dbReference type="Proteomes" id="UP000070433">
    <property type="component" value="Chromosome"/>
</dbReference>
<dbReference type="PANTHER" id="PTHR42889:SF1">
    <property type="entry name" value="BLR3681 PROTEIN"/>
    <property type="match status" value="1"/>
</dbReference>
<evidence type="ECO:0000256" key="1">
    <source>
        <dbReference type="SAM" id="MobiDB-lite"/>
    </source>
</evidence>
<dbReference type="InterPro" id="IPR032466">
    <property type="entry name" value="Metal_Hydrolase"/>
</dbReference>
<protein>
    <submittedName>
        <fullName evidence="3">Amidohydrolase</fullName>
    </submittedName>
</protein>
<dbReference type="SUPFAM" id="SSF51556">
    <property type="entry name" value="Metallo-dependent hydrolases"/>
    <property type="match status" value="1"/>
</dbReference>